<feature type="domain" description="SMP-30/Gluconolactonase/LRE-like region" evidence="2">
    <location>
        <begin position="22"/>
        <end position="261"/>
    </location>
</feature>
<gene>
    <name evidence="3" type="ORF">ACFO0U_13285</name>
</gene>
<dbReference type="Pfam" id="PF08450">
    <property type="entry name" value="SGL"/>
    <property type="match status" value="1"/>
</dbReference>
<reference evidence="4" key="1">
    <citation type="journal article" date="2019" name="Int. J. Syst. Evol. Microbiol.">
        <title>The Global Catalogue of Microorganisms (GCM) 10K type strain sequencing project: providing services to taxonomists for standard genome sequencing and annotation.</title>
        <authorList>
            <consortium name="The Broad Institute Genomics Platform"/>
            <consortium name="The Broad Institute Genome Sequencing Center for Infectious Disease"/>
            <person name="Wu L."/>
            <person name="Ma J."/>
        </authorList>
    </citation>
    <scope>NUCLEOTIDE SEQUENCE [LARGE SCALE GENOMIC DNA]</scope>
    <source>
        <strain evidence="4">CGMCC 1.12121</strain>
    </source>
</reference>
<sequence>MMPTLIAPKATPHVVYPAHNILGEGPLWDEAEQALYWVDIKGHRLQRFDAAGVHHWQFDEEITSVHRHAEGGFIVTLRHAIARLYLPEGKLEKWLTPEPELPGNRFNDAVVDTSGNLWCGTMDDAEGHTSGSLYRVRPDGDCQRQDSGYVVTNGPVLSPQGDWLYHTDTLERLIYRFAVDEHGNLSNREPFIRIHQDQGCPDGMTTDRDGNLWVCQFGGWRISIFDSQGQLREEIPMPVANITSCTFGGPELSTLYITTARKGLDDDALAGQPDAGALFAIDTQAKGLPAPTFASQK</sequence>
<proteinExistence type="inferred from homology"/>
<dbReference type="InterPro" id="IPR005511">
    <property type="entry name" value="SMP-30"/>
</dbReference>
<dbReference type="Gene3D" id="2.120.10.30">
    <property type="entry name" value="TolB, C-terminal domain"/>
    <property type="match status" value="1"/>
</dbReference>
<evidence type="ECO:0000256" key="1">
    <source>
        <dbReference type="ARBA" id="ARBA00008853"/>
    </source>
</evidence>
<organism evidence="3 4">
    <name type="scientific">Chromohalobacter sarecensis</name>
    <dbReference type="NCBI Taxonomy" id="245294"/>
    <lineage>
        <taxon>Bacteria</taxon>
        <taxon>Pseudomonadati</taxon>
        <taxon>Pseudomonadota</taxon>
        <taxon>Gammaproteobacteria</taxon>
        <taxon>Oceanospirillales</taxon>
        <taxon>Halomonadaceae</taxon>
        <taxon>Chromohalobacter</taxon>
    </lineage>
</organism>
<dbReference type="Proteomes" id="UP001596030">
    <property type="component" value="Unassembled WGS sequence"/>
</dbReference>
<name>A0ABV9D3S6_9GAMM</name>
<dbReference type="EMBL" id="JBHSEU010000021">
    <property type="protein sequence ID" value="MFC4539746.1"/>
    <property type="molecule type" value="Genomic_DNA"/>
</dbReference>
<protein>
    <submittedName>
        <fullName evidence="3">SMP-30/gluconolactonase/LRE family protein</fullName>
    </submittedName>
</protein>
<evidence type="ECO:0000313" key="4">
    <source>
        <dbReference type="Proteomes" id="UP001596030"/>
    </source>
</evidence>
<dbReference type="SUPFAM" id="SSF63829">
    <property type="entry name" value="Calcium-dependent phosphotriesterase"/>
    <property type="match status" value="1"/>
</dbReference>
<comment type="similarity">
    <text evidence="1">Belongs to the SMP-30/CGR1 family.</text>
</comment>
<dbReference type="RefSeq" id="WP_246975495.1">
    <property type="nucleotide sequence ID" value="NZ_JAKGAN010000008.1"/>
</dbReference>
<accession>A0ABV9D3S6</accession>
<keyword evidence="4" id="KW-1185">Reference proteome</keyword>
<evidence type="ECO:0000259" key="2">
    <source>
        <dbReference type="Pfam" id="PF08450"/>
    </source>
</evidence>
<dbReference type="PANTHER" id="PTHR10907:SF47">
    <property type="entry name" value="REGUCALCIN"/>
    <property type="match status" value="1"/>
</dbReference>
<evidence type="ECO:0000313" key="3">
    <source>
        <dbReference type="EMBL" id="MFC4539746.1"/>
    </source>
</evidence>
<comment type="caution">
    <text evidence="3">The sequence shown here is derived from an EMBL/GenBank/DDBJ whole genome shotgun (WGS) entry which is preliminary data.</text>
</comment>
<dbReference type="InterPro" id="IPR013658">
    <property type="entry name" value="SGL"/>
</dbReference>
<dbReference type="PRINTS" id="PR01790">
    <property type="entry name" value="SMP30FAMILY"/>
</dbReference>
<dbReference type="PANTHER" id="PTHR10907">
    <property type="entry name" value="REGUCALCIN"/>
    <property type="match status" value="1"/>
</dbReference>
<dbReference type="InterPro" id="IPR011042">
    <property type="entry name" value="6-blade_b-propeller_TolB-like"/>
</dbReference>